<accession>A0A8C4VYQ0</accession>
<gene>
    <name evidence="7" type="primary">LOC115641672</name>
</gene>
<comment type="subcellular location">
    <subcellularLocation>
        <location evidence="1">Membrane</location>
        <topology evidence="1">Multi-pass membrane protein</topology>
    </subcellularLocation>
</comment>
<name>A0A8C4VYQ0_9SAUR</name>
<feature type="transmembrane region" description="Helical" evidence="6">
    <location>
        <begin position="234"/>
        <end position="258"/>
    </location>
</feature>
<sequence>LRGPERPTQEACWGTMIKLSRKTRSLLALALNSLALCFAVAAFATSYWCEGTHKVVKPPCLSAIRQGNCVPVGANETEAGNATLDPNVVQYIWETGEDKYAFRYFHTGFWLSCEEHHGGRNSPHAPPQRGLHLSARRGICRSFIELPPESEKGVLWLSVASEFLYIVLLSVGFVLMGLDATCYADFIAGLKINAFAAVITVLSGLLGMVAHMMYMTVFQVAVNLGPKDWRPQTWFYGWSFGMAWLSFTLCMSASVLTLNTYTKTLLEFQYRQRICEQQSRRGLRSPSLAPDLERFLWDKYIFSVSDSLDFSPGHSCPTAGGHKGRGRGYAGLARGRCGGAGDPDDGEPC</sequence>
<dbReference type="Ensembl" id="ENSGEVT00005008491.1">
    <property type="protein sequence ID" value="ENSGEVP00005008096.1"/>
    <property type="gene ID" value="ENSGEVG00005005771.1"/>
</dbReference>
<dbReference type="InterPro" id="IPR012478">
    <property type="entry name" value="GSG-1"/>
</dbReference>
<evidence type="ECO:0000256" key="3">
    <source>
        <dbReference type="ARBA" id="ARBA00022692"/>
    </source>
</evidence>
<evidence type="ECO:0008006" key="9">
    <source>
        <dbReference type="Google" id="ProtNLM"/>
    </source>
</evidence>
<dbReference type="GO" id="GO:0005886">
    <property type="term" value="C:plasma membrane"/>
    <property type="evidence" value="ECO:0007669"/>
    <property type="project" value="TreeGrafter"/>
</dbReference>
<dbReference type="Gene3D" id="1.20.140.150">
    <property type="match status" value="1"/>
</dbReference>
<evidence type="ECO:0000256" key="5">
    <source>
        <dbReference type="ARBA" id="ARBA00023136"/>
    </source>
</evidence>
<feature type="transmembrane region" description="Helical" evidence="6">
    <location>
        <begin position="190"/>
        <end position="214"/>
    </location>
</feature>
<dbReference type="AlphaFoldDB" id="A0A8C4VYQ0"/>
<reference evidence="7" key="2">
    <citation type="submission" date="2025-09" db="UniProtKB">
        <authorList>
            <consortium name="Ensembl"/>
        </authorList>
    </citation>
    <scope>IDENTIFICATION</scope>
</reference>
<dbReference type="Proteomes" id="UP000694390">
    <property type="component" value="Unassembled WGS sequence"/>
</dbReference>
<keyword evidence="3 6" id="KW-0812">Transmembrane</keyword>
<proteinExistence type="inferred from homology"/>
<evidence type="ECO:0000313" key="8">
    <source>
        <dbReference type="Proteomes" id="UP000694390"/>
    </source>
</evidence>
<evidence type="ECO:0000313" key="7">
    <source>
        <dbReference type="Ensembl" id="ENSGEVP00005008096.1"/>
    </source>
</evidence>
<organism evidence="7 8">
    <name type="scientific">Gopherus evgoodei</name>
    <name type="common">Goodes thornscrub tortoise</name>
    <dbReference type="NCBI Taxonomy" id="1825980"/>
    <lineage>
        <taxon>Eukaryota</taxon>
        <taxon>Metazoa</taxon>
        <taxon>Chordata</taxon>
        <taxon>Craniata</taxon>
        <taxon>Vertebrata</taxon>
        <taxon>Euteleostomi</taxon>
        <taxon>Archelosauria</taxon>
        <taxon>Testudinata</taxon>
        <taxon>Testudines</taxon>
        <taxon>Cryptodira</taxon>
        <taxon>Durocryptodira</taxon>
        <taxon>Testudinoidea</taxon>
        <taxon>Testudinidae</taxon>
        <taxon>Gopherus</taxon>
    </lineage>
</organism>
<evidence type="ECO:0000256" key="4">
    <source>
        <dbReference type="ARBA" id="ARBA00022989"/>
    </source>
</evidence>
<evidence type="ECO:0000256" key="2">
    <source>
        <dbReference type="ARBA" id="ARBA00007425"/>
    </source>
</evidence>
<evidence type="ECO:0000256" key="6">
    <source>
        <dbReference type="SAM" id="Phobius"/>
    </source>
</evidence>
<dbReference type="PANTHER" id="PTHR10671">
    <property type="entry name" value="EPITHELIAL MEMBRANE PROTEIN-RELATED"/>
    <property type="match status" value="1"/>
</dbReference>
<feature type="transmembrane region" description="Helical" evidence="6">
    <location>
        <begin position="26"/>
        <end position="48"/>
    </location>
</feature>
<evidence type="ECO:0000256" key="1">
    <source>
        <dbReference type="ARBA" id="ARBA00004141"/>
    </source>
</evidence>
<keyword evidence="4 6" id="KW-1133">Transmembrane helix</keyword>
<keyword evidence="8" id="KW-1185">Reference proteome</keyword>
<dbReference type="OrthoDB" id="10001768at2759"/>
<reference evidence="7" key="1">
    <citation type="submission" date="2025-08" db="UniProtKB">
        <authorList>
            <consortium name="Ensembl"/>
        </authorList>
    </citation>
    <scope>IDENTIFICATION</scope>
</reference>
<dbReference type="PANTHER" id="PTHR10671:SF78">
    <property type="entry name" value="SI:CH211-232M10.6"/>
    <property type="match status" value="1"/>
</dbReference>
<dbReference type="GeneTree" id="ENSGT01050000244814"/>
<keyword evidence="5 6" id="KW-0472">Membrane</keyword>
<feature type="transmembrane region" description="Helical" evidence="6">
    <location>
        <begin position="154"/>
        <end position="178"/>
    </location>
</feature>
<dbReference type="InterPro" id="IPR050579">
    <property type="entry name" value="PMP-22/EMP/MP20-like"/>
</dbReference>
<protein>
    <recommendedName>
        <fullName evidence="9">Germ cell-specific gene 1-like protein</fullName>
    </recommendedName>
</protein>
<dbReference type="Pfam" id="PF07803">
    <property type="entry name" value="GSG-1"/>
    <property type="match status" value="1"/>
</dbReference>
<comment type="similarity">
    <text evidence="2">Belongs to the GSG1 family.</text>
</comment>